<keyword evidence="5 11" id="KW-0732">Signal</keyword>
<proteinExistence type="inferred from homology"/>
<dbReference type="SMART" id="SM01190">
    <property type="entry name" value="EMP24_GP25L"/>
    <property type="match status" value="1"/>
</dbReference>
<comment type="subcellular location">
    <subcellularLocation>
        <location evidence="8">Endomembrane system</location>
        <topology evidence="8">Single-pass membrane protein</topology>
    </subcellularLocation>
    <subcellularLocation>
        <location evidence="1 9">Membrane</location>
        <topology evidence="1 9">Single-pass type I membrane protein</topology>
    </subcellularLocation>
</comment>
<evidence type="ECO:0000256" key="1">
    <source>
        <dbReference type="ARBA" id="ARBA00004479"/>
    </source>
</evidence>
<dbReference type="InterPro" id="IPR009038">
    <property type="entry name" value="GOLD_dom"/>
</dbReference>
<reference evidence="13 14" key="1">
    <citation type="submission" date="2020-10" db="EMBL/GenBank/DDBJ databases">
        <authorList>
            <person name="Klimov P.B."/>
            <person name="Dyachkov S.M."/>
            <person name="Chetverikov P.E."/>
        </authorList>
    </citation>
    <scope>NUCLEOTIDE SEQUENCE [LARGE SCALE GENOMIC DNA]</scope>
    <source>
        <strain evidence="13">BMOC 18-1129-001#AD2665</strain>
        <tissue evidence="13">Entire mites</tissue>
    </source>
</reference>
<evidence type="ECO:0000313" key="13">
    <source>
        <dbReference type="EMBL" id="KAG9508730.1"/>
    </source>
</evidence>
<keyword evidence="14" id="KW-1185">Reference proteome</keyword>
<dbReference type="SUPFAM" id="SSF101576">
    <property type="entry name" value="Supernatant protein factor (SPF), C-terminal domain"/>
    <property type="match status" value="1"/>
</dbReference>
<evidence type="ECO:0000259" key="12">
    <source>
        <dbReference type="PROSITE" id="PS50866"/>
    </source>
</evidence>
<evidence type="ECO:0000256" key="11">
    <source>
        <dbReference type="SAM" id="SignalP"/>
    </source>
</evidence>
<dbReference type="InterPro" id="IPR036598">
    <property type="entry name" value="GOLD_dom_sf"/>
</dbReference>
<feature type="non-terminal residue" evidence="13">
    <location>
        <position position="1"/>
    </location>
</feature>
<keyword evidence="4 9" id="KW-0812">Transmembrane</keyword>
<evidence type="ECO:0000256" key="4">
    <source>
        <dbReference type="ARBA" id="ARBA00022692"/>
    </source>
</evidence>
<feature type="domain" description="GOLD" evidence="12">
    <location>
        <begin position="37"/>
        <end position="119"/>
    </location>
</feature>
<evidence type="ECO:0000256" key="9">
    <source>
        <dbReference type="RuleBase" id="RU003827"/>
    </source>
</evidence>
<evidence type="ECO:0000256" key="6">
    <source>
        <dbReference type="ARBA" id="ARBA00022989"/>
    </source>
</evidence>
<protein>
    <submittedName>
        <fullName evidence="13">Transmembrane emp24 domain-containing protein 2</fullName>
    </submittedName>
</protein>
<evidence type="ECO:0000256" key="7">
    <source>
        <dbReference type="ARBA" id="ARBA00023136"/>
    </source>
</evidence>
<feature type="chain" id="PRO_5047087676" evidence="11">
    <location>
        <begin position="28"/>
        <end position="211"/>
    </location>
</feature>
<evidence type="ECO:0000256" key="5">
    <source>
        <dbReference type="ARBA" id="ARBA00022729"/>
    </source>
</evidence>
<sequence>MSEFSIPPLLLSLVVVLSLYTIQPGDALMQTIDAHAEECFFERAEAGTKLGFTFEVIDGGFLDIDIHIRDPEGRILHQEERASSGKYTIEATTTGAYDYCFSNKMSTMTPKVVMFSIEKSDGTHISSKPGDAADEEHAKLQSMVQTLVYSGVSVKRELEYMAVRDRIHRRINEETNSRVLTWSLFEFVLFLTASVAQVVYLKRFFEVKRVI</sequence>
<dbReference type="Proteomes" id="UP000825002">
    <property type="component" value="Unassembled WGS sequence"/>
</dbReference>
<gene>
    <name evidence="13" type="primary">Tmed2</name>
    <name evidence="13" type="ORF">GZH46_02767</name>
</gene>
<comment type="similarity">
    <text evidence="2 9">Belongs to the EMP24/GP25L family.</text>
</comment>
<feature type="transmembrane region" description="Helical" evidence="10">
    <location>
        <begin position="179"/>
        <end position="201"/>
    </location>
</feature>
<organism evidence="13 14">
    <name type="scientific">Fragariocoptes setiger</name>
    <dbReference type="NCBI Taxonomy" id="1670756"/>
    <lineage>
        <taxon>Eukaryota</taxon>
        <taxon>Metazoa</taxon>
        <taxon>Ecdysozoa</taxon>
        <taxon>Arthropoda</taxon>
        <taxon>Chelicerata</taxon>
        <taxon>Arachnida</taxon>
        <taxon>Acari</taxon>
        <taxon>Acariformes</taxon>
        <taxon>Trombidiformes</taxon>
        <taxon>Prostigmata</taxon>
        <taxon>Eupodina</taxon>
        <taxon>Eriophyoidea</taxon>
        <taxon>Phytoptidae</taxon>
        <taxon>Fragariocoptes</taxon>
    </lineage>
</organism>
<evidence type="ECO:0000313" key="14">
    <source>
        <dbReference type="Proteomes" id="UP000825002"/>
    </source>
</evidence>
<dbReference type="Pfam" id="PF01105">
    <property type="entry name" value="EMP24_GP25L"/>
    <property type="match status" value="1"/>
</dbReference>
<evidence type="ECO:0000256" key="3">
    <source>
        <dbReference type="ARBA" id="ARBA00022473"/>
    </source>
</evidence>
<keyword evidence="6 10" id="KW-1133">Transmembrane helix</keyword>
<evidence type="ECO:0000256" key="10">
    <source>
        <dbReference type="SAM" id="Phobius"/>
    </source>
</evidence>
<dbReference type="InterPro" id="IPR015720">
    <property type="entry name" value="Emp24-like"/>
</dbReference>
<comment type="caution">
    <text evidence="13">The sequence shown here is derived from an EMBL/GenBank/DDBJ whole genome shotgun (WGS) entry which is preliminary data.</text>
</comment>
<dbReference type="EMBL" id="JAIFTH010001051">
    <property type="protein sequence ID" value="KAG9508730.1"/>
    <property type="molecule type" value="Genomic_DNA"/>
</dbReference>
<evidence type="ECO:0000256" key="8">
    <source>
        <dbReference type="ARBA" id="ARBA00037847"/>
    </source>
</evidence>
<keyword evidence="3" id="KW-0217">Developmental protein</keyword>
<name>A0ABQ7S5N8_9ACAR</name>
<accession>A0ABQ7S5N8</accession>
<evidence type="ECO:0000256" key="2">
    <source>
        <dbReference type="ARBA" id="ARBA00007104"/>
    </source>
</evidence>
<feature type="signal peptide" evidence="11">
    <location>
        <begin position="1"/>
        <end position="27"/>
    </location>
</feature>
<dbReference type="PANTHER" id="PTHR22811">
    <property type="entry name" value="TRANSMEMBRANE EMP24 DOMAIN-CONTAINING PROTEIN"/>
    <property type="match status" value="1"/>
</dbReference>
<keyword evidence="7 10" id="KW-0472">Membrane</keyword>
<dbReference type="PROSITE" id="PS50866">
    <property type="entry name" value="GOLD"/>
    <property type="match status" value="1"/>
</dbReference>